<accession>A0A5M6A265</accession>
<dbReference type="Gene3D" id="3.80.10.10">
    <property type="entry name" value="Ribonuclease Inhibitor"/>
    <property type="match status" value="2"/>
</dbReference>
<gene>
    <name evidence="2" type="ORF">F2Y86_24710</name>
</gene>
<comment type="caution">
    <text evidence="2">The sequence shown here is derived from an EMBL/GenBank/DDBJ whole genome shotgun (WGS) entry which is preliminary data.</text>
</comment>
<dbReference type="Pfam" id="PF08757">
    <property type="entry name" value="CotH"/>
    <property type="match status" value="1"/>
</dbReference>
<dbReference type="SUPFAM" id="SSF52058">
    <property type="entry name" value="L domain-like"/>
    <property type="match status" value="2"/>
</dbReference>
<organism evidence="2 3">
    <name type="scientific">Bacteroides cellulosilyticus</name>
    <dbReference type="NCBI Taxonomy" id="246787"/>
    <lineage>
        <taxon>Bacteria</taxon>
        <taxon>Pseudomonadati</taxon>
        <taxon>Bacteroidota</taxon>
        <taxon>Bacteroidia</taxon>
        <taxon>Bacteroidales</taxon>
        <taxon>Bacteroidaceae</taxon>
        <taxon>Bacteroides</taxon>
    </lineage>
</organism>
<reference evidence="2 3" key="1">
    <citation type="journal article" date="2019" name="Nat. Med.">
        <title>A library of human gut bacterial isolates paired with longitudinal multiomics data enables mechanistic microbiome research.</title>
        <authorList>
            <person name="Poyet M."/>
            <person name="Groussin M."/>
            <person name="Gibbons S.M."/>
            <person name="Avila-Pacheco J."/>
            <person name="Jiang X."/>
            <person name="Kearney S.M."/>
            <person name="Perrotta A.R."/>
            <person name="Berdy B."/>
            <person name="Zhao S."/>
            <person name="Lieberman T.D."/>
            <person name="Swanson P.K."/>
            <person name="Smith M."/>
            <person name="Roesemann S."/>
            <person name="Alexander J.E."/>
            <person name="Rich S.A."/>
            <person name="Livny J."/>
            <person name="Vlamakis H."/>
            <person name="Clish C."/>
            <person name="Bullock K."/>
            <person name="Deik A."/>
            <person name="Scott J."/>
            <person name="Pierce K.A."/>
            <person name="Xavier R.J."/>
            <person name="Alm E.J."/>
        </authorList>
    </citation>
    <scope>NUCLEOTIDE SEQUENCE [LARGE SCALE GENOMIC DNA]</scope>
    <source>
        <strain evidence="2 3">BIOML-A7</strain>
    </source>
</reference>
<dbReference type="RefSeq" id="WP_149950606.1">
    <property type="nucleotide sequence ID" value="NZ_RCXI01000031.1"/>
</dbReference>
<name>A0A5M6A265_9BACE</name>
<dbReference type="InterPro" id="IPR032675">
    <property type="entry name" value="LRR_dom_sf"/>
</dbReference>
<evidence type="ECO:0000256" key="1">
    <source>
        <dbReference type="SAM" id="MobiDB-lite"/>
    </source>
</evidence>
<dbReference type="InterPro" id="IPR014867">
    <property type="entry name" value="Spore_coat_CotH_CotH2/3/7"/>
</dbReference>
<evidence type="ECO:0000313" key="2">
    <source>
        <dbReference type="EMBL" id="KAA5403158.1"/>
    </source>
</evidence>
<sequence>MKKQYNVVVTERKSVARSKRLRESGQSSSGTVISVLGGNSGGSGNAGDGHTHENLLILNRIKTDKEDYLTLRTSELDEETGVVTTSDKRAKVGYADEAGHAGQADNAIHADKAHDVDDDSPVYERFLRKDVADEAAEHITFEDGITVKSPLNARQLKTVMSDCLTESGDNIPEIMSLSLTEEGDSNPEALSISLSEISLDGGFSGGTFGELDNVDSSFDTLKPGKYGIEVKSDGIIRPVPATSLGVGSRLTLTAKSELSMITLSGDSVVLSYEFTSFDTSDGSPTGAGTAYYNVNGVRVATMPVEQGIVAWDCSKYLVAGDNSVTVSVTDSYSVNRTLTFSVQVVSLSISSTFDEYQAYTGDISFRYTPIGAIQKSIIFKLDGKVLAVVPTTANNRQMTQTIPSQAHGAHILEVYIEAEINGATVKSNALRYALACFVAGNNTPVIASSFNVSSAGQYSTLSVPFFVYDPTASTASVSLKVNGTVVSERVVDRTRQVWNYRADKAGSLTLNISVGSVYKSFTLNITASEIDVSAETEHLQLFLTAAGRSNNEAHPEQWTNNGVSASLTGFNFVTNGWISDEQGIVSLKVSGDARVTIPMKIFGDDFRVTGKTIELELSTTDVVDYNAIVASCMNGGRGIEITAQSASLRSEQSAIDTRFKEEERVRVAFVIEDRTSSRLVYTYIDGIASGVIQYPTDDNFMQAKPADIVIGSNDCTVCIHNIRVYQAALNQFQMLDNCIADMDDMQKKIAMYTRNQIYDAYGDVSYPKVLEQIPGLTIIGDLPTFKGDKKTVVLIYEDKQNPARSWRAENVQIDVQGTSSQYYPRKNFKVKCKNGFIMAATGETVKKIAIREGEIPVDTFCFKADFAESSGVHNTGMAKIIDRVLRAMNYLVPPQKLDARVRTTVDGYPFTIFHRATETGVLEFVGKYNFNNDKSTQETFGFSGAMECWEIKNNTSDRVLFLKSDYTTKDAEGNPDWLNDFEARYPDDDDLNAEYEAGKIPVNLKRLTDWLVSTKGNPTKFKAEASQYLDLDFILSYYTITELFAMVDQRAKNMFLTTYDGVRWVVIFYDNDTVCGINNEGAIAFGYEVEYHDIVGSGNAFNGEQSVLWNNVEQAYPNEIAAMYQLMRSSGAISYDMCINVLNGEQSDKWCEAIYNADGKFKYIDPLLNEGNGSYLYALQGSRSQHRKWWLYNRFRYIDSKYVAGDFKNDYVTMRLYTPNVWQGVKPNADFTLTPAGDVYVAVKYGSYMISRRGYKGVPIEIKAPEIAFNDTETIVYGAAYIGSLGDLCGMYPGTVDISKATKLTELIVGSGAVGYQNSNLTVLAIGNNTLFRRLNVMNCNKLTQPIDVSGCENIEEIYAQGTSVTSVKLPTAGRLSQLYLPDTITSLTIRNQTLTQDGFELAGINNLSTIYIENTNGVDSATLINKCLLGSSPVLERVRLIGVDWRLNSLDTLVRLAKLKGLDVNGMSTDKAVITGKCHVLLATSVKLAEVQAAFPELAITYTQLKPETVTTFVFGSWKNKTITNAVFECNFDYVKVNETTYKITAQDDETISFTFKCDNHVDYSNTYTVAGTRTQNYYVTYIPLRKIRVKVYNQSVYLQGAVVTANGKKYTSDANGYVTLVRGGEAVTGTVEAFGYAGNTFSFPIIENDGTYTVDVYPAVEVKFIVKSYYLKELIQGAVVTCDGEQGLTNLYGECTLLLGKGIHSYTVTGTNRGEQSGTVTVGTSTLTINVTLKEELLSIRPEESGNIQMLFSSQAYLSIKSTTANYVIDWGDGTTSNAANQGEEYYSYSHSYKESKHYQVEIRNCEDVISCSTSSSDLVAYWNIGNSKVKNISFSGCQRLEYYGDVFKNDADRTSLACLFRECLLLKSIDLLPFAKMTKVTNASQMFYGCTGLTSIDLSPLANLTNMIDMNMLLNDCTNLASIDLTPLSKLKKIKDIGYLISGCSGLTSVDLSPLAELMNVLAAYSIISGCSGLTSVDLTPLANLTKVTKIFSLLRNCSSLTSVDLSPLAALVNVTNASSLLYGCSNLTSIIGIPHFEKVTDLSYFMYNCSKLETPLPEFWQWYYGKTVSKTNCFTGCASAPNFSDVPVSWGGTADEYVPPVQVSGVMMADYRALEMRIRNLELQQNIDKN</sequence>
<proteinExistence type="predicted"/>
<dbReference type="EMBL" id="VVYW01000030">
    <property type="protein sequence ID" value="KAA5403158.1"/>
    <property type="molecule type" value="Genomic_DNA"/>
</dbReference>
<dbReference type="Proteomes" id="UP000325055">
    <property type="component" value="Unassembled WGS sequence"/>
</dbReference>
<feature type="compositionally biased region" description="Gly residues" evidence="1">
    <location>
        <begin position="38"/>
        <end position="47"/>
    </location>
</feature>
<protein>
    <submittedName>
        <fullName evidence="2">Leucine-rich repeat protein</fullName>
    </submittedName>
</protein>
<feature type="region of interest" description="Disordered" evidence="1">
    <location>
        <begin position="16"/>
        <end position="49"/>
    </location>
</feature>
<evidence type="ECO:0000313" key="3">
    <source>
        <dbReference type="Proteomes" id="UP000325055"/>
    </source>
</evidence>